<dbReference type="Proteomes" id="UP000007100">
    <property type="component" value="Plasmid pACMV1"/>
</dbReference>
<dbReference type="EMBL" id="AP012036">
    <property type="protein sequence ID" value="BAJ82813.1"/>
    <property type="molecule type" value="Genomic_DNA"/>
</dbReference>
<gene>
    <name evidence="1" type="ordered locus">ACMV_P1_00170</name>
</gene>
<dbReference type="KEGG" id="amv:ACMV_P1_00170"/>
<accession>F0J6U6</accession>
<keyword evidence="2" id="KW-1185">Reference proteome</keyword>
<name>F0J6U6_ACIMA</name>
<evidence type="ECO:0000313" key="2">
    <source>
        <dbReference type="Proteomes" id="UP000007100"/>
    </source>
</evidence>
<evidence type="ECO:0000313" key="1">
    <source>
        <dbReference type="EMBL" id="BAJ82813.1"/>
    </source>
</evidence>
<dbReference type="HOGENOM" id="CLU_1544315_0_0_5"/>
<protein>
    <submittedName>
        <fullName evidence="1">Uncharacterized protein</fullName>
    </submittedName>
</protein>
<dbReference type="OrthoDB" id="9255936at2"/>
<dbReference type="RefSeq" id="WP_007424852.1">
    <property type="nucleotide sequence ID" value="NC_015178.1"/>
</dbReference>
<reference evidence="1 2" key="1">
    <citation type="submission" date="2010-12" db="EMBL/GenBank/DDBJ databases">
        <title>Whole genome sequence of Acidiphilium multivorum AIU301.</title>
        <authorList>
            <person name="Narita-Yamada S."/>
            <person name="Nakamura S."/>
            <person name="Ito N."/>
            <person name="Takarada H."/>
            <person name="Katano Y."/>
            <person name="Nakazawa H."/>
            <person name="Hosoyama A."/>
            <person name="Yamada R."/>
            <person name="Fujita N."/>
        </authorList>
    </citation>
    <scope>NUCLEOTIDE SEQUENCE [LARGE SCALE GENOMIC DNA]</scope>
    <source>
        <strain evidence="2">DSM 11245 / JCM 8867 / AIU301</strain>
        <plasmid evidence="1 2">pACMV1</plasmid>
    </source>
</reference>
<geneLocation type="plasmid" evidence="1 2">
    <name>pACMV1</name>
</geneLocation>
<sequence>MIAAFYQRVEMVPRALQFALGSRRAVIGTMVLFVAALGFYAMLLPATSTGGVVGLVSLRFLTPGQFVLALIMAVLLALTVTLGVYGIRQGARVGPTGTVLGAVLATLPALLCCTPILPLAIATIASVLPAVGQLGLPIQGFIATHEGAIYGVAIALMLWGLYSSARRALSCAC</sequence>
<proteinExistence type="predicted"/>
<dbReference type="AlphaFoldDB" id="F0J6U6"/>
<organism evidence="1 2">
    <name type="scientific">Acidiphilium multivorum (strain DSM 11245 / JCM 8867 / NBRC 100883 / AIU 301)</name>
    <dbReference type="NCBI Taxonomy" id="926570"/>
    <lineage>
        <taxon>Bacteria</taxon>
        <taxon>Pseudomonadati</taxon>
        <taxon>Pseudomonadota</taxon>
        <taxon>Alphaproteobacteria</taxon>
        <taxon>Acetobacterales</taxon>
        <taxon>Acidocellaceae</taxon>
        <taxon>Acidiphilium</taxon>
    </lineage>
</organism>
<keyword evidence="1" id="KW-0614">Plasmid</keyword>